<proteinExistence type="predicted"/>
<dbReference type="FunFam" id="3.30.70.270:FF:000020">
    <property type="entry name" value="Transposon Tf2-6 polyprotein-like Protein"/>
    <property type="match status" value="1"/>
</dbReference>
<dbReference type="GO" id="GO:0004519">
    <property type="term" value="F:endonuclease activity"/>
    <property type="evidence" value="ECO:0007669"/>
    <property type="project" value="UniProtKB-KW"/>
</dbReference>
<accession>A0A383VG08</accession>
<dbReference type="PANTHER" id="PTHR37984:SF5">
    <property type="entry name" value="PROTEIN NYNRIN-LIKE"/>
    <property type="match status" value="1"/>
</dbReference>
<dbReference type="CDD" id="cd01647">
    <property type="entry name" value="RT_LTR"/>
    <property type="match status" value="1"/>
</dbReference>
<feature type="domain" description="Reverse transcriptase" evidence="7">
    <location>
        <begin position="1"/>
        <end position="152"/>
    </location>
</feature>
<sequence>MVVDSRRVNAITRKDAYPMPLIDDIVFQLGPCKYLATMDAYCGFNQVALHPDSVPKTAFITPFGLFESLRLCFGLTNAPACFMRIMNKVLSEQVGKHAFVYLDDIIVYSCTFEEHVEHLELMFEALRQANLRLNPKKCSFFRSEVTFLGFVFTQEGLEPDPRLLTAISNRQPPRNPKEVASWLGLTGYYRRFVKDYAKVAAPLTDLLKKTNPWKWGAEEQQAFDTLKSSLLTPPCLRRADLSRPFYVHTDASGQAVGAILTQKDDTGKEEWVVAYHSRKLTPAQRNYSISELECLAVIEAVCVQWRQWLWHHPPGVTVYTDHAALKYLLTSTHLQGRLARWSLRLQELLPGLAIEHRKGTMHRSVDALTRDPTFDSDDGDEASIPHPRPEIYCYGAHLLDEIYTVSDTECNTECPPDASAATAGTTGLTVVTATATTAAPTTAAAALDDVNDARTPQGNDSPRTPTCNEELAADDNQLLTPAPASYLPWRPGVSCKSAGASPVRIYIDGNIGSGKSRVIAHLAQELSCTEWHLVPEPVHDWESLLAPFYSAAAGSTTQQGIAALLQVAVLVAYAKATPDALASPMVVMERGPWSSLEVFLAAQQLPAAFEQLAESSVKSILRALQASLDRAEDWDVKLPWVLLGLRSAPHSTTKCTPFEAAMARTPRLPADVRRLTAAEQRTDTAAVPNTEAAVPDNLAAAGNSTPATAARVTGTPFSAQTAAAAAAMTTPADDDDDDWWQHLPASWQATTAFPSAATPGAAATSSAAVAAAAAAGAAAAAAAAGAAAAARYTTSGINLDGFTTATAAHLPGAAQSPPIDLTNSQEPAGDLLIDIKQRAASRQDTLVKVEKNILASQEKQKRDFRKRHHVLRPDSVIKGERVSAHSSDYRVPSCPEGCGRFPGCGPSNTPSGAGAAAMCAAPADRGDEADSAGKQGQTLIIPVDAAAVPEINMCSHCHVDADGEVHIGVLFSRRAFSAL</sequence>
<evidence type="ECO:0000259" key="7">
    <source>
        <dbReference type="PROSITE" id="PS50878"/>
    </source>
</evidence>
<keyword evidence="5" id="KW-0378">Hydrolase</keyword>
<evidence type="ECO:0000256" key="1">
    <source>
        <dbReference type="ARBA" id="ARBA00022679"/>
    </source>
</evidence>
<dbReference type="InterPro" id="IPR031314">
    <property type="entry name" value="DNK_dom"/>
</dbReference>
<dbReference type="Pfam" id="PF00078">
    <property type="entry name" value="RVT_1"/>
    <property type="match status" value="1"/>
</dbReference>
<evidence type="ECO:0000256" key="2">
    <source>
        <dbReference type="ARBA" id="ARBA00022695"/>
    </source>
</evidence>
<dbReference type="EMBL" id="FNXT01000412">
    <property type="protein sequence ID" value="SZX64478.1"/>
    <property type="molecule type" value="Genomic_DNA"/>
</dbReference>
<keyword evidence="2" id="KW-0548">Nucleotidyltransferase</keyword>
<dbReference type="InterPro" id="IPR027417">
    <property type="entry name" value="P-loop_NTPase"/>
</dbReference>
<organism evidence="8 9">
    <name type="scientific">Tetradesmus obliquus</name>
    <name type="common">Green alga</name>
    <name type="synonym">Acutodesmus obliquus</name>
    <dbReference type="NCBI Taxonomy" id="3088"/>
    <lineage>
        <taxon>Eukaryota</taxon>
        <taxon>Viridiplantae</taxon>
        <taxon>Chlorophyta</taxon>
        <taxon>core chlorophytes</taxon>
        <taxon>Chlorophyceae</taxon>
        <taxon>CS clade</taxon>
        <taxon>Sphaeropleales</taxon>
        <taxon>Scenedesmaceae</taxon>
        <taxon>Tetradesmus</taxon>
    </lineage>
</organism>
<dbReference type="InterPro" id="IPR050951">
    <property type="entry name" value="Retrovirus_Pol_polyprotein"/>
</dbReference>
<dbReference type="Gene3D" id="3.40.50.300">
    <property type="entry name" value="P-loop containing nucleotide triphosphate hydrolases"/>
    <property type="match status" value="1"/>
</dbReference>
<keyword evidence="6" id="KW-0695">RNA-directed DNA polymerase</keyword>
<evidence type="ECO:0000256" key="5">
    <source>
        <dbReference type="ARBA" id="ARBA00022801"/>
    </source>
</evidence>
<keyword evidence="4" id="KW-0255">Endonuclease</keyword>
<keyword evidence="1" id="KW-0808">Transferase</keyword>
<dbReference type="STRING" id="3088.A0A383VG08"/>
<evidence type="ECO:0000256" key="6">
    <source>
        <dbReference type="ARBA" id="ARBA00022918"/>
    </source>
</evidence>
<dbReference type="GO" id="GO:0003964">
    <property type="term" value="F:RNA-directed DNA polymerase activity"/>
    <property type="evidence" value="ECO:0007669"/>
    <property type="project" value="UniProtKB-KW"/>
</dbReference>
<dbReference type="SUPFAM" id="SSF56672">
    <property type="entry name" value="DNA/RNA polymerases"/>
    <property type="match status" value="1"/>
</dbReference>
<dbReference type="Pfam" id="PF01712">
    <property type="entry name" value="dNK"/>
    <property type="match status" value="1"/>
</dbReference>
<dbReference type="Gene3D" id="3.30.420.10">
    <property type="entry name" value="Ribonuclease H-like superfamily/Ribonuclease H"/>
    <property type="match status" value="1"/>
</dbReference>
<dbReference type="InterPro" id="IPR043128">
    <property type="entry name" value="Rev_trsase/Diguanyl_cyclase"/>
</dbReference>
<name>A0A383VG08_TETOB</name>
<evidence type="ECO:0000313" key="9">
    <source>
        <dbReference type="Proteomes" id="UP000256970"/>
    </source>
</evidence>
<dbReference type="CDD" id="cd09274">
    <property type="entry name" value="RNase_HI_RT_Ty3"/>
    <property type="match status" value="1"/>
</dbReference>
<dbReference type="InterPro" id="IPR036397">
    <property type="entry name" value="RNaseH_sf"/>
</dbReference>
<keyword evidence="3" id="KW-0540">Nuclease</keyword>
<dbReference type="PROSITE" id="PS50878">
    <property type="entry name" value="RT_POL"/>
    <property type="match status" value="1"/>
</dbReference>
<dbReference type="Pfam" id="PF17917">
    <property type="entry name" value="RT_RNaseH"/>
    <property type="match status" value="1"/>
</dbReference>
<evidence type="ECO:0000256" key="4">
    <source>
        <dbReference type="ARBA" id="ARBA00022759"/>
    </source>
</evidence>
<evidence type="ECO:0000256" key="3">
    <source>
        <dbReference type="ARBA" id="ARBA00022722"/>
    </source>
</evidence>
<evidence type="ECO:0000313" key="8">
    <source>
        <dbReference type="EMBL" id="SZX64478.1"/>
    </source>
</evidence>
<dbReference type="GO" id="GO:0003676">
    <property type="term" value="F:nucleic acid binding"/>
    <property type="evidence" value="ECO:0007669"/>
    <property type="project" value="InterPro"/>
</dbReference>
<dbReference type="Proteomes" id="UP000256970">
    <property type="component" value="Unassembled WGS sequence"/>
</dbReference>
<gene>
    <name evidence="8" type="ORF">BQ4739_LOCUS4985</name>
</gene>
<dbReference type="GO" id="GO:0016787">
    <property type="term" value="F:hydrolase activity"/>
    <property type="evidence" value="ECO:0007669"/>
    <property type="project" value="UniProtKB-KW"/>
</dbReference>
<protein>
    <recommendedName>
        <fullName evidence="7">Reverse transcriptase domain-containing protein</fullName>
    </recommendedName>
</protein>
<dbReference type="Gene3D" id="3.30.70.270">
    <property type="match status" value="2"/>
</dbReference>
<dbReference type="SUPFAM" id="SSF52540">
    <property type="entry name" value="P-loop containing nucleoside triphosphate hydrolases"/>
    <property type="match status" value="1"/>
</dbReference>
<dbReference type="InterPro" id="IPR043502">
    <property type="entry name" value="DNA/RNA_pol_sf"/>
</dbReference>
<dbReference type="InterPro" id="IPR041373">
    <property type="entry name" value="RT_RNaseH"/>
</dbReference>
<reference evidence="8 9" key="1">
    <citation type="submission" date="2016-10" db="EMBL/GenBank/DDBJ databases">
        <authorList>
            <person name="Cai Z."/>
        </authorList>
    </citation>
    <scope>NUCLEOTIDE SEQUENCE [LARGE SCALE GENOMIC DNA]</scope>
</reference>
<keyword evidence="9" id="KW-1185">Reference proteome</keyword>
<dbReference type="PANTHER" id="PTHR37984">
    <property type="entry name" value="PROTEIN CBG26694"/>
    <property type="match status" value="1"/>
</dbReference>
<dbReference type="AlphaFoldDB" id="A0A383VG08"/>
<dbReference type="InterPro" id="IPR000477">
    <property type="entry name" value="RT_dom"/>
</dbReference>